<dbReference type="Gene3D" id="2.40.160.50">
    <property type="entry name" value="membrane protein fhac: a member of the omp85/tpsb transporter family"/>
    <property type="match status" value="1"/>
</dbReference>
<dbReference type="InterPro" id="IPR034746">
    <property type="entry name" value="POTRA"/>
</dbReference>
<keyword evidence="2 8" id="KW-1134">Transmembrane beta strand</keyword>
<dbReference type="PIRSF" id="PIRSF006076">
    <property type="entry name" value="OM_assembly_OMP85"/>
    <property type="match status" value="1"/>
</dbReference>
<dbReference type="GO" id="GO:0009279">
    <property type="term" value="C:cell outer membrane"/>
    <property type="evidence" value="ECO:0007669"/>
    <property type="project" value="UniProtKB-SubCell"/>
</dbReference>
<accession>A0A178XGY5</accession>
<dbReference type="Pfam" id="PF07244">
    <property type="entry name" value="POTRA"/>
    <property type="match status" value="5"/>
</dbReference>
<organism evidence="11 12">
    <name type="scientific">Sinorhizobium glycinis</name>
    <dbReference type="NCBI Taxonomy" id="1472378"/>
    <lineage>
        <taxon>Bacteria</taxon>
        <taxon>Pseudomonadati</taxon>
        <taxon>Pseudomonadota</taxon>
        <taxon>Alphaproteobacteria</taxon>
        <taxon>Hyphomicrobiales</taxon>
        <taxon>Rhizobiaceae</taxon>
        <taxon>Sinorhizobium/Ensifer group</taxon>
        <taxon>Sinorhizobium</taxon>
    </lineage>
</organism>
<keyword evidence="4 8" id="KW-0732">Signal</keyword>
<sequence length="777" mass="84287" precursor="true">MKAGSRFLNAVSAVALSASMVATGTGAALVASTSVAQAAVINRVEVRGATRVSPETVRANITIVPGKSFSNADIDASVKRLYATGYFSDVSISVSGGTLVVSVSENQLVNQVVFNGNRKIKDDKLQGVVRTQPLGPYSEATVETDIQAIKDAYAAIGRSDVTVTTQVVPIAEGRVNLAFVINEGERTKITQINFVGNEAYSDGRLQSVIATKESGIFSFLTRKDVYNPDKLRADEELLRQFYYNRGYADFNIISSEATLNEATNEYTVTITVEEGPRYDFGAINIESTVEGINAEELKGLVQSREGSVYKAKDIQDTMSAISKRVASEGYPFARVTPRGNRDLANHTIAVDYLVDQGERAYVERIEIRGNTRTRDYVIRREFDVGEGDAFNQEMIARAKRRLEALGYFSSVNITTAPGSAADRVIVVVDVQDQSTGSFGIGAGYAAGSGGGFLVEASIEEKNFLGRGQYIRLAAGKGEDSQTYNVSFTEPYFLGYRLAAGFDLFKNEHDFDDDNYSYNDQGFSLRVTAPITENLSTTLRYNYTELEYFGDQDELSSPYDRVVEDSPWTRSSVSQSVTYNTLDDAQLPHEGILASVTQEFAGLGGTSDFYKLTGKAKWYYTVNDEADIIASLAGSAGHLFKTSGSMEVFDQFQLGSNDIRGFERNGIGPRVNNGDALGGTTYFTASAEASFPLPGIPRDSGFRGAFFVDAGTLYGNDVALTGAGEFAEGTDASLRASVGVSLIWASPFGPLRVDYAVPVAKEDFDEIQNFKFGINSSF</sequence>
<dbReference type="STRING" id="1472378.AU381_24470"/>
<dbReference type="AlphaFoldDB" id="A0A178XGY5"/>
<dbReference type="Gene3D" id="3.10.20.310">
    <property type="entry name" value="membrane protein fhac"/>
    <property type="match status" value="5"/>
</dbReference>
<evidence type="ECO:0000256" key="2">
    <source>
        <dbReference type="ARBA" id="ARBA00022452"/>
    </source>
</evidence>
<dbReference type="InterPro" id="IPR000184">
    <property type="entry name" value="Bac_surfAg_D15"/>
</dbReference>
<dbReference type="Pfam" id="PF01103">
    <property type="entry name" value="Omp85"/>
    <property type="match status" value="1"/>
</dbReference>
<keyword evidence="12" id="KW-1185">Reference proteome</keyword>
<feature type="domain" description="POTRA" evidence="10">
    <location>
        <begin position="360"/>
        <end position="433"/>
    </location>
</feature>
<dbReference type="PANTHER" id="PTHR12815:SF23">
    <property type="entry name" value="OUTER MEMBRANE PROTEIN ASSEMBLY FACTOR BAMA"/>
    <property type="match status" value="1"/>
</dbReference>
<evidence type="ECO:0000256" key="6">
    <source>
        <dbReference type="ARBA" id="ARBA00023136"/>
    </source>
</evidence>
<evidence type="ECO:0000256" key="9">
    <source>
        <dbReference type="NCBIfam" id="TIGR03303"/>
    </source>
</evidence>
<dbReference type="PROSITE" id="PS51779">
    <property type="entry name" value="POTRA"/>
    <property type="match status" value="4"/>
</dbReference>
<comment type="similarity">
    <text evidence="8">Belongs to the BamA family.</text>
</comment>
<evidence type="ECO:0000256" key="7">
    <source>
        <dbReference type="ARBA" id="ARBA00023237"/>
    </source>
</evidence>
<dbReference type="GO" id="GO:0051205">
    <property type="term" value="P:protein insertion into membrane"/>
    <property type="evidence" value="ECO:0007669"/>
    <property type="project" value="UniProtKB-UniRule"/>
</dbReference>
<dbReference type="SUPFAM" id="SSF56935">
    <property type="entry name" value="Porins"/>
    <property type="match status" value="1"/>
</dbReference>
<gene>
    <name evidence="8" type="primary">bamA</name>
    <name evidence="11" type="ORF">AU381_24470</name>
</gene>
<proteinExistence type="inferred from homology"/>
<name>A0A178XGY5_9HYPH</name>
<dbReference type="RefSeq" id="WP_064244679.1">
    <property type="nucleotide sequence ID" value="NZ_LPUX01000068.1"/>
</dbReference>
<evidence type="ECO:0000259" key="10">
    <source>
        <dbReference type="PROSITE" id="PS51779"/>
    </source>
</evidence>
<dbReference type="OrthoDB" id="9803054at2"/>
<comment type="subcellular location">
    <subcellularLocation>
        <location evidence="8">Cell outer membrane</location>
    </subcellularLocation>
    <subcellularLocation>
        <location evidence="1">Membrane</location>
    </subcellularLocation>
</comment>
<protein>
    <recommendedName>
        <fullName evidence="8 9">Outer membrane protein assembly factor BamA</fullName>
    </recommendedName>
</protein>
<dbReference type="InterPro" id="IPR039910">
    <property type="entry name" value="D15-like"/>
</dbReference>
<evidence type="ECO:0000313" key="11">
    <source>
        <dbReference type="EMBL" id="OAP34494.1"/>
    </source>
</evidence>
<dbReference type="Proteomes" id="UP000094025">
    <property type="component" value="Unassembled WGS sequence"/>
</dbReference>
<comment type="subunit">
    <text evidence="8">Part of the Bam complex.</text>
</comment>
<keyword evidence="7 8" id="KW-0998">Cell outer membrane</keyword>
<feature type="domain" description="POTRA" evidence="10">
    <location>
        <begin position="187"/>
        <end position="275"/>
    </location>
</feature>
<dbReference type="NCBIfam" id="TIGR03303">
    <property type="entry name" value="OM_YaeT"/>
    <property type="match status" value="1"/>
</dbReference>
<dbReference type="EMBL" id="LPUX01000068">
    <property type="protein sequence ID" value="OAP34494.1"/>
    <property type="molecule type" value="Genomic_DNA"/>
</dbReference>
<dbReference type="GO" id="GO:0043165">
    <property type="term" value="P:Gram-negative-bacterium-type cell outer membrane assembly"/>
    <property type="evidence" value="ECO:0007669"/>
    <property type="project" value="UniProtKB-UniRule"/>
</dbReference>
<reference evidence="11 12" key="1">
    <citation type="journal article" date="2016" name="Int. J. Syst. Evol. Microbiol.">
        <title>Ensifer glycinis sp. nov., an novel rhizobial species associated with Glycine spp.</title>
        <authorList>
            <person name="Yan H."/>
            <person name="Yan J."/>
            <person name="Sui X.H."/>
            <person name="Wang E.T."/>
            <person name="Chen W.X."/>
            <person name="Zhang X.X."/>
            <person name="Chen W.F."/>
        </authorList>
    </citation>
    <scope>NUCLEOTIDE SEQUENCE [LARGE SCALE GENOMIC DNA]</scope>
    <source>
        <strain evidence="11 12">CCBAU 23380</strain>
    </source>
</reference>
<dbReference type="HAMAP" id="MF_01430">
    <property type="entry name" value="OM_assembly_BamA"/>
    <property type="match status" value="1"/>
</dbReference>
<dbReference type="PANTHER" id="PTHR12815">
    <property type="entry name" value="SORTING AND ASSEMBLY MACHINERY SAMM50 PROTEIN FAMILY MEMBER"/>
    <property type="match status" value="1"/>
</dbReference>
<feature type="domain" description="POTRA" evidence="10">
    <location>
        <begin position="107"/>
        <end position="184"/>
    </location>
</feature>
<evidence type="ECO:0000313" key="12">
    <source>
        <dbReference type="Proteomes" id="UP000094025"/>
    </source>
</evidence>
<keyword evidence="3 8" id="KW-0812">Transmembrane</keyword>
<comment type="function">
    <text evidence="8">Part of the outer membrane protein assembly complex, which is involved in assembly and insertion of beta-barrel proteins into the outer membrane.</text>
</comment>
<feature type="signal peptide" evidence="8">
    <location>
        <begin position="1"/>
        <end position="27"/>
    </location>
</feature>
<keyword evidence="5 8" id="KW-0677">Repeat</keyword>
<dbReference type="InterPro" id="IPR023707">
    <property type="entry name" value="OM_assembly_BamA"/>
</dbReference>
<comment type="caution">
    <text evidence="11">The sequence shown here is derived from an EMBL/GenBank/DDBJ whole genome shotgun (WGS) entry which is preliminary data.</text>
</comment>
<dbReference type="InterPro" id="IPR010827">
    <property type="entry name" value="BamA/TamA_POTRA"/>
</dbReference>
<evidence type="ECO:0000256" key="1">
    <source>
        <dbReference type="ARBA" id="ARBA00004370"/>
    </source>
</evidence>
<feature type="chain" id="PRO_5009002238" description="Outer membrane protein assembly factor BamA" evidence="8">
    <location>
        <begin position="28"/>
        <end position="777"/>
    </location>
</feature>
<evidence type="ECO:0000256" key="8">
    <source>
        <dbReference type="HAMAP-Rule" id="MF_01430"/>
    </source>
</evidence>
<evidence type="ECO:0000256" key="3">
    <source>
        <dbReference type="ARBA" id="ARBA00022692"/>
    </source>
</evidence>
<keyword evidence="6 8" id="KW-0472">Membrane</keyword>
<feature type="domain" description="POTRA" evidence="10">
    <location>
        <begin position="39"/>
        <end position="106"/>
    </location>
</feature>
<evidence type="ECO:0000256" key="5">
    <source>
        <dbReference type="ARBA" id="ARBA00022737"/>
    </source>
</evidence>
<evidence type="ECO:0000256" key="4">
    <source>
        <dbReference type="ARBA" id="ARBA00022729"/>
    </source>
</evidence>